<dbReference type="Gene3D" id="3.90.320.10">
    <property type="match status" value="1"/>
</dbReference>
<protein>
    <submittedName>
        <fullName evidence="12">ATP-dependent helicase/deoxyribonuclease subunit B family protein</fullName>
    </submittedName>
</protein>
<evidence type="ECO:0000256" key="3">
    <source>
        <dbReference type="ARBA" id="ARBA00022763"/>
    </source>
</evidence>
<dbReference type="SUPFAM" id="SSF52540">
    <property type="entry name" value="P-loop containing nucleoside triphosphate hydrolases"/>
    <property type="match status" value="1"/>
</dbReference>
<gene>
    <name evidence="12" type="ORF">STRCR_1190</name>
</gene>
<reference evidence="12" key="1">
    <citation type="submission" date="2011-07" db="EMBL/GenBank/DDBJ databases">
        <authorList>
            <person name="Stanhope M.J."/>
            <person name="Durkin A.S."/>
            <person name="Hostetler J."/>
            <person name="Kim M."/>
            <person name="Radune D."/>
            <person name="Singh I."/>
            <person name="Town C.D."/>
        </authorList>
    </citation>
    <scope>NUCLEOTIDE SEQUENCE [LARGE SCALE GENOMIC DNA]</scope>
    <source>
        <strain evidence="12">HS-6</strain>
    </source>
</reference>
<comment type="caution">
    <text evidence="12">The sequence shown here is derived from an EMBL/GenBank/DDBJ whole genome shotgun (WGS) entry which is preliminary data.</text>
</comment>
<proteinExistence type="predicted"/>
<keyword evidence="4" id="KW-0378">Hydrolase</keyword>
<keyword evidence="13" id="KW-1185">Reference proteome</keyword>
<feature type="domain" description="ATP-dependent helicase/deoxyribonuclease subunit B N-terminal" evidence="11">
    <location>
        <begin position="23"/>
        <end position="230"/>
    </location>
</feature>
<evidence type="ECO:0000313" key="12">
    <source>
        <dbReference type="EMBL" id="EHI73301.1"/>
    </source>
</evidence>
<dbReference type="GO" id="GO:0016817">
    <property type="term" value="F:hydrolase activity, acting on acid anhydrides"/>
    <property type="evidence" value="ECO:0007669"/>
    <property type="project" value="InterPro"/>
</dbReference>
<dbReference type="Gene3D" id="3.40.50.300">
    <property type="entry name" value="P-loop containing nucleotide triphosphate hydrolases"/>
    <property type="match status" value="3"/>
</dbReference>
<keyword evidence="3" id="KW-0227">DNA damage</keyword>
<evidence type="ECO:0000256" key="7">
    <source>
        <dbReference type="ARBA" id="ARBA00022840"/>
    </source>
</evidence>
<evidence type="ECO:0000256" key="2">
    <source>
        <dbReference type="ARBA" id="ARBA00022741"/>
    </source>
</evidence>
<keyword evidence="8" id="KW-0238">DNA-binding</keyword>
<dbReference type="GO" id="GO:0006310">
    <property type="term" value="P:DNA recombination"/>
    <property type="evidence" value="ECO:0007669"/>
    <property type="project" value="TreeGrafter"/>
</dbReference>
<dbReference type="GO" id="GO:0003677">
    <property type="term" value="F:DNA binding"/>
    <property type="evidence" value="ECO:0007669"/>
    <property type="project" value="UniProtKB-KW"/>
</dbReference>
<evidence type="ECO:0000256" key="6">
    <source>
        <dbReference type="ARBA" id="ARBA00022839"/>
    </source>
</evidence>
<dbReference type="AlphaFoldDB" id="G5JTU1"/>
<keyword evidence="7" id="KW-0067">ATP-binding</keyword>
<dbReference type="GO" id="GO:0006281">
    <property type="term" value="P:DNA repair"/>
    <property type="evidence" value="ECO:0007669"/>
    <property type="project" value="UniProtKB-KW"/>
</dbReference>
<dbReference type="Pfam" id="PF21445">
    <property type="entry name" value="ADDB_N"/>
    <property type="match status" value="1"/>
</dbReference>
<keyword evidence="9" id="KW-0234">DNA repair</keyword>
<dbReference type="GO" id="GO:0004527">
    <property type="term" value="F:exonuclease activity"/>
    <property type="evidence" value="ECO:0007669"/>
    <property type="project" value="UniProtKB-KW"/>
</dbReference>
<evidence type="ECO:0000256" key="4">
    <source>
        <dbReference type="ARBA" id="ARBA00022801"/>
    </source>
</evidence>
<dbReference type="InterPro" id="IPR011604">
    <property type="entry name" value="PDDEXK-like_dom_sf"/>
</dbReference>
<dbReference type="GO" id="GO:0004386">
    <property type="term" value="F:helicase activity"/>
    <property type="evidence" value="ECO:0007669"/>
    <property type="project" value="UniProtKB-KW"/>
</dbReference>
<dbReference type="EMBL" id="AEUV02000002">
    <property type="protein sequence ID" value="EHI73301.1"/>
    <property type="molecule type" value="Genomic_DNA"/>
</dbReference>
<evidence type="ECO:0000259" key="11">
    <source>
        <dbReference type="Pfam" id="PF21445"/>
    </source>
</evidence>
<keyword evidence="6" id="KW-0269">Exonuclease</keyword>
<evidence type="ECO:0000256" key="5">
    <source>
        <dbReference type="ARBA" id="ARBA00022806"/>
    </source>
</evidence>
<dbReference type="eggNOG" id="COG3857">
    <property type="taxonomic scope" value="Bacteria"/>
</dbReference>
<keyword evidence="1" id="KW-0540">Nuclease</keyword>
<dbReference type="GO" id="GO:0005524">
    <property type="term" value="F:ATP binding"/>
    <property type="evidence" value="ECO:0007669"/>
    <property type="project" value="UniProtKB-KW"/>
</dbReference>
<dbReference type="PANTHER" id="PTHR30591:SF1">
    <property type="entry name" value="RECBCD ENZYME SUBUNIT RECC"/>
    <property type="match status" value="1"/>
</dbReference>
<evidence type="ECO:0000256" key="8">
    <source>
        <dbReference type="ARBA" id="ARBA00023125"/>
    </source>
</evidence>
<keyword evidence="5 12" id="KW-0347">Helicase</keyword>
<accession>G5JTU1</accession>
<evidence type="ECO:0000313" key="13">
    <source>
        <dbReference type="Proteomes" id="UP000004322"/>
    </source>
</evidence>
<dbReference type="PANTHER" id="PTHR30591">
    <property type="entry name" value="RECBCD ENZYME SUBUNIT RECC"/>
    <property type="match status" value="1"/>
</dbReference>
<dbReference type="STRING" id="873449.STRCR_1190"/>
<dbReference type="InterPro" id="IPR027417">
    <property type="entry name" value="P-loop_NTPase"/>
</dbReference>
<dbReference type="NCBIfam" id="TIGR02774">
    <property type="entry name" value="rexB_recomb"/>
    <property type="match status" value="1"/>
</dbReference>
<keyword evidence="2" id="KW-0547">Nucleotide-binding</keyword>
<evidence type="ECO:0000259" key="10">
    <source>
        <dbReference type="Pfam" id="PF12705"/>
    </source>
</evidence>
<dbReference type="RefSeq" id="WP_003048820.1">
    <property type="nucleotide sequence ID" value="NZ_AEUV02000002.1"/>
</dbReference>
<dbReference type="Proteomes" id="UP000004322">
    <property type="component" value="Unassembled WGS sequence"/>
</dbReference>
<organism evidence="12 13">
    <name type="scientific">Streptococcus criceti HS-6</name>
    <dbReference type="NCBI Taxonomy" id="873449"/>
    <lineage>
        <taxon>Bacteria</taxon>
        <taxon>Bacillati</taxon>
        <taxon>Bacillota</taxon>
        <taxon>Bacilli</taxon>
        <taxon>Lactobacillales</taxon>
        <taxon>Streptococcaceae</taxon>
        <taxon>Streptococcus</taxon>
    </lineage>
</organism>
<dbReference type="InterPro" id="IPR014141">
    <property type="entry name" value="DNA_helicase_suRexB"/>
</dbReference>
<dbReference type="InterPro" id="IPR038726">
    <property type="entry name" value="PDDEXK_AddAB-type"/>
</dbReference>
<dbReference type="Pfam" id="PF12705">
    <property type="entry name" value="PDDEXK_1"/>
    <property type="match status" value="1"/>
</dbReference>
<evidence type="ECO:0000256" key="9">
    <source>
        <dbReference type="ARBA" id="ARBA00023204"/>
    </source>
</evidence>
<sequence length="1115" mass="127380">MRLLYTAIRDNLTDQLAQLAHEQALSGRRVFYIAPNSLSFEKERRVLETLKEKASFNITITRFAQMARYFVLNDVSDKKPVTDTGLAMIFFRILSQFEEGDLKIYGSLRKDINFIQQLVDLYKELQRSNLTIFDLDELASDLKYQDLTAIFSAFYQVLEEENFEAQTKIAQFLEHVSSGELDQVLKNLVVIVDGFSRFSAEEEALVSALHEKGVDIIIGTYASQKAYKSSFLGGNLYQANVEFLLDLGQKFGLQAEYIGHSSGDNLAHLSDYLEARHDFSVDLPRLTDQDKQALTIWDVVSQKEEVEQVAREIRHLLNDGVRYKDILVLLGDPESYQLQIGKIFKKYDIPFYFGKAEPMSHHPLANFIESLERIKRYNFRAEDVLNLLKSGLFKDFKDTDIDKFDQYLKYADIKGQAQFKKAFTANVQQGFDDDGQALYKYDLDALNQTRRVLLEPLLELFSSRALLGENLLNKKFLPFLQAIDLPANMAKLAHGKSEQELEKEEEVWKTLTDLLAEMAAIFGQEKLKIDDFLALLQAGMQASSYRTVPATLDVVTVKDYELIEPHTSPYVFALGLTAGNFPRIHKNSSLITDEDRLALNDRLAASERQGHFDLPNQENIKKNHSAMISLLNSATQKLVLSAPQIFNENEDKFSPYLQDLLDMGVPLISKSAVSFEEDTDLGTYKALLSRVIEANQLSQTEDLSKDQATFWSVMVRRLRQKLAQQDIAIPTITDDLTVEPISQEVLDILYPSDQPLRLSASSLTTFYNNQYAYFLNHVLRLEEEESIHPDFRHHGVYLHKIFERVMAQTEGSEDFDALLNQVINQVSQEETYRILYETDQEGRLTQDILLDIAHSTAPILRDNSAVQVLGRAEAQHYLGDKDWQKTPQALKALEVNFNYQLPITAHQRQLEIRGQIDRLDQLSSSDSLGIVDYKSGDKKFNLADFYNGLTPQLLTYILALKEQMPSDYQAPIFGATYLHMQDPEIRFKDLKNLDDAAGVLAKTFKYQGLYDAQQASHLARYYNTSKANKFSQEELDLLLTYTKALYRKAAQTILSGRFAINPYTKDGRSVQGDQLKSITGFEADRHMKYARRLIKAKREDYLASMRKLNEKGGAN</sequence>
<dbReference type="InterPro" id="IPR049035">
    <property type="entry name" value="ADDB_N"/>
</dbReference>
<dbReference type="OrthoDB" id="9758506at2"/>
<evidence type="ECO:0000256" key="1">
    <source>
        <dbReference type="ARBA" id="ARBA00022722"/>
    </source>
</evidence>
<name>G5JTU1_STRCG</name>
<feature type="domain" description="PD-(D/E)XK endonuclease-like" evidence="10">
    <location>
        <begin position="757"/>
        <end position="1064"/>
    </location>
</feature>